<dbReference type="EMBL" id="JASCIQ010000044">
    <property type="protein sequence ID" value="MDI3408375.1"/>
    <property type="molecule type" value="Genomic_DNA"/>
</dbReference>
<evidence type="ECO:0000313" key="1">
    <source>
        <dbReference type="EMBL" id="MDI3408375.1"/>
    </source>
</evidence>
<dbReference type="RefSeq" id="WP_282546284.1">
    <property type="nucleotide sequence ID" value="NZ_JASCIQ010000044.1"/>
</dbReference>
<protein>
    <recommendedName>
        <fullName evidence="3">Type II toxin-antitoxin system RelE/ParE family toxin</fullName>
    </recommendedName>
</protein>
<reference evidence="1 2" key="1">
    <citation type="submission" date="2023-05" db="EMBL/GenBank/DDBJ databases">
        <title>Draft genome sequence of Streptomyces sp. B-S-A6 isolated from a cave soil in Thailand.</title>
        <authorList>
            <person name="Chamroensaksri N."/>
            <person name="Muangham S."/>
        </authorList>
    </citation>
    <scope>NUCLEOTIDE SEQUENCE [LARGE SCALE GENOMIC DNA]</scope>
    <source>
        <strain evidence="1 2">B-S-A6</strain>
    </source>
</reference>
<gene>
    <name evidence="1" type="ORF">QIS96_31715</name>
</gene>
<keyword evidence="2" id="KW-1185">Reference proteome</keyword>
<proteinExistence type="predicted"/>
<evidence type="ECO:0000313" key="2">
    <source>
        <dbReference type="Proteomes" id="UP001223978"/>
    </source>
</evidence>
<sequence length="85" mass="9447">MSEQWPAHLSPRAAQTLSELPEHVGEMTRDALDLASRSPWGWPQWDPTDPEGEDVRRAEVGPLTVVYTVNRPGAHLYVLAVSWAG</sequence>
<evidence type="ECO:0008006" key="3">
    <source>
        <dbReference type="Google" id="ProtNLM"/>
    </source>
</evidence>
<organism evidence="1 2">
    <name type="scientific">Streptomyces cavernicola</name>
    <dbReference type="NCBI Taxonomy" id="3043613"/>
    <lineage>
        <taxon>Bacteria</taxon>
        <taxon>Bacillati</taxon>
        <taxon>Actinomycetota</taxon>
        <taxon>Actinomycetes</taxon>
        <taxon>Kitasatosporales</taxon>
        <taxon>Streptomycetaceae</taxon>
        <taxon>Streptomyces</taxon>
    </lineage>
</organism>
<dbReference type="Proteomes" id="UP001223978">
    <property type="component" value="Unassembled WGS sequence"/>
</dbReference>
<comment type="caution">
    <text evidence="1">The sequence shown here is derived from an EMBL/GenBank/DDBJ whole genome shotgun (WGS) entry which is preliminary data.</text>
</comment>
<accession>A0ABT6SKA8</accession>
<name>A0ABT6SKA8_9ACTN</name>